<dbReference type="InterPro" id="IPR042100">
    <property type="entry name" value="Bug_dom1"/>
</dbReference>
<dbReference type="EMBL" id="QJJK01000018">
    <property type="protein sequence ID" value="PXW51892.1"/>
    <property type="molecule type" value="Genomic_DNA"/>
</dbReference>
<feature type="chain" id="PRO_5016120272" evidence="2">
    <location>
        <begin position="28"/>
        <end position="326"/>
    </location>
</feature>
<dbReference type="OrthoDB" id="7375033at2"/>
<dbReference type="SUPFAM" id="SSF53850">
    <property type="entry name" value="Periplasmic binding protein-like II"/>
    <property type="match status" value="1"/>
</dbReference>
<protein>
    <submittedName>
        <fullName evidence="3">Tripartite-type tricarboxylate transporter receptor subunit TctC</fullName>
    </submittedName>
</protein>
<comment type="similarity">
    <text evidence="1">Belongs to the UPF0065 (bug) family.</text>
</comment>
<evidence type="ECO:0000256" key="1">
    <source>
        <dbReference type="ARBA" id="ARBA00006987"/>
    </source>
</evidence>
<dbReference type="InterPro" id="IPR005064">
    <property type="entry name" value="BUG"/>
</dbReference>
<dbReference type="PIRSF" id="PIRSF017082">
    <property type="entry name" value="YflP"/>
    <property type="match status" value="1"/>
</dbReference>
<gene>
    <name evidence="3" type="ORF">C7450_11847</name>
</gene>
<proteinExistence type="inferred from homology"/>
<sequence>MHGLARLSRCLGGALAFALAAIGPGHATDFPSRAITIVIPFPPGGGTDLIMRAIGQKASELTGQSFIIDNRGGAGGAIAAKAVKNAPPDGYTLLFGNSSTHAINKYIMKIAYDPEQDFVPVSEIMAFPHVLVVSGNSGVTSVDELIKLADSKPNGLTFATQGLGSGGQLLGEQLRLVSGKRMTSIPYQGGAPALLDTSAGRTDFMFSSLAPALPFIKQGTLRVLASSGSKRAEFLPDVPALKELGYPGVDLEFWFAVFAPAGTPQDVVAKLHTIFVKAIQSPEVARIMQTNSAALTLGDGAALGERVKRDLKVMDELTKKAGIAVK</sequence>
<dbReference type="PANTHER" id="PTHR42928">
    <property type="entry name" value="TRICARBOXYLATE-BINDING PROTEIN"/>
    <property type="match status" value="1"/>
</dbReference>
<keyword evidence="4" id="KW-1185">Reference proteome</keyword>
<name>A0A2V3TSN3_9HYPH</name>
<organism evidence="3 4">
    <name type="scientific">Chelatococcus asaccharovorans</name>
    <dbReference type="NCBI Taxonomy" id="28210"/>
    <lineage>
        <taxon>Bacteria</taxon>
        <taxon>Pseudomonadati</taxon>
        <taxon>Pseudomonadota</taxon>
        <taxon>Alphaproteobacteria</taxon>
        <taxon>Hyphomicrobiales</taxon>
        <taxon>Chelatococcaceae</taxon>
        <taxon>Chelatococcus</taxon>
    </lineage>
</organism>
<comment type="caution">
    <text evidence="3">The sequence shown here is derived from an EMBL/GenBank/DDBJ whole genome shotgun (WGS) entry which is preliminary data.</text>
</comment>
<feature type="signal peptide" evidence="2">
    <location>
        <begin position="1"/>
        <end position="27"/>
    </location>
</feature>
<keyword evidence="2" id="KW-0732">Signal</keyword>
<dbReference type="AlphaFoldDB" id="A0A2V3TSN3"/>
<dbReference type="PANTHER" id="PTHR42928:SF5">
    <property type="entry name" value="BLR1237 PROTEIN"/>
    <property type="match status" value="1"/>
</dbReference>
<dbReference type="RefSeq" id="WP_110378207.1">
    <property type="nucleotide sequence ID" value="NZ_JAHBRY010000001.1"/>
</dbReference>
<dbReference type="Proteomes" id="UP000248021">
    <property type="component" value="Unassembled WGS sequence"/>
</dbReference>
<evidence type="ECO:0000313" key="4">
    <source>
        <dbReference type="Proteomes" id="UP000248021"/>
    </source>
</evidence>
<keyword evidence="3" id="KW-0675">Receptor</keyword>
<accession>A0A2V3TSN3</accession>
<evidence type="ECO:0000313" key="3">
    <source>
        <dbReference type="EMBL" id="PXW51892.1"/>
    </source>
</evidence>
<evidence type="ECO:0000256" key="2">
    <source>
        <dbReference type="SAM" id="SignalP"/>
    </source>
</evidence>
<dbReference type="Pfam" id="PF03401">
    <property type="entry name" value="TctC"/>
    <property type="match status" value="1"/>
</dbReference>
<dbReference type="Gene3D" id="3.40.190.150">
    <property type="entry name" value="Bordetella uptake gene, domain 1"/>
    <property type="match status" value="1"/>
</dbReference>
<reference evidence="3 4" key="1">
    <citation type="submission" date="2018-05" db="EMBL/GenBank/DDBJ databases">
        <title>Genomic Encyclopedia of Type Strains, Phase IV (KMG-IV): sequencing the most valuable type-strain genomes for metagenomic binning, comparative biology and taxonomic classification.</title>
        <authorList>
            <person name="Goeker M."/>
        </authorList>
    </citation>
    <scope>NUCLEOTIDE SEQUENCE [LARGE SCALE GENOMIC DNA]</scope>
    <source>
        <strain evidence="3 4">DSM 6462</strain>
    </source>
</reference>
<dbReference type="Gene3D" id="3.40.190.10">
    <property type="entry name" value="Periplasmic binding protein-like II"/>
    <property type="match status" value="1"/>
</dbReference>
<dbReference type="CDD" id="cd07012">
    <property type="entry name" value="PBP2_Bug_TTT"/>
    <property type="match status" value="1"/>
</dbReference>